<dbReference type="AlphaFoldDB" id="A0A8S1INF4"/>
<dbReference type="EMBL" id="CAJHUC010000283">
    <property type="protein sequence ID" value="CAD7694924.1"/>
    <property type="molecule type" value="Genomic_DNA"/>
</dbReference>
<comment type="caution">
    <text evidence="1">The sequence shown here is derived from an EMBL/GenBank/DDBJ whole genome shotgun (WGS) entry which is preliminary data.</text>
</comment>
<dbReference type="Proteomes" id="UP000708148">
    <property type="component" value="Unassembled WGS sequence"/>
</dbReference>
<name>A0A8S1INF4_9CHLO</name>
<gene>
    <name evidence="1" type="ORF">OSTQU699_LOCUS285</name>
</gene>
<keyword evidence="2" id="KW-1185">Reference proteome</keyword>
<evidence type="ECO:0000313" key="1">
    <source>
        <dbReference type="EMBL" id="CAD7694924.1"/>
    </source>
</evidence>
<evidence type="ECO:0000313" key="2">
    <source>
        <dbReference type="Proteomes" id="UP000708148"/>
    </source>
</evidence>
<protein>
    <submittedName>
        <fullName evidence="1">Uncharacterized protein</fullName>
    </submittedName>
</protein>
<proteinExistence type="predicted"/>
<accession>A0A8S1INF4</accession>
<sequence>MWRTGWVGGAELRKERNESIKWHHRGHRKAWRGQEVPDYVENGVGWWSLIEKGTRASNGIIANIHRVAGGATLSERSRDSNFGKTVNLLLEAWASCGYFGK</sequence>
<reference evidence="1" key="1">
    <citation type="submission" date="2020-12" db="EMBL/GenBank/DDBJ databases">
        <authorList>
            <person name="Iha C."/>
        </authorList>
    </citation>
    <scope>NUCLEOTIDE SEQUENCE</scope>
</reference>
<organism evidence="1 2">
    <name type="scientific">Ostreobium quekettii</name>
    <dbReference type="NCBI Taxonomy" id="121088"/>
    <lineage>
        <taxon>Eukaryota</taxon>
        <taxon>Viridiplantae</taxon>
        <taxon>Chlorophyta</taxon>
        <taxon>core chlorophytes</taxon>
        <taxon>Ulvophyceae</taxon>
        <taxon>TCBD clade</taxon>
        <taxon>Bryopsidales</taxon>
        <taxon>Ostreobineae</taxon>
        <taxon>Ostreobiaceae</taxon>
        <taxon>Ostreobium</taxon>
    </lineage>
</organism>